<feature type="transmembrane region" description="Helical" evidence="7">
    <location>
        <begin position="276"/>
        <end position="297"/>
    </location>
</feature>
<proteinExistence type="inferred from homology"/>
<gene>
    <name evidence="9" type="primary">dppC_2</name>
    <name evidence="9" type="ORF">CLORY_34540</name>
</gene>
<dbReference type="InterPro" id="IPR035906">
    <property type="entry name" value="MetI-like_sf"/>
</dbReference>
<sequence>MAELSKEKFKIIGCEGFNAEEISRPNLTYFQDAWRRLKKNKVAVFSLFLLLFLAIMCIIAPYFRSKFGINEVDTAVRNHKPNSVHWFGTDSIGRDLWVRVWYGTRSSMIIGLAGAAIELIIGSLYGGISAYMGGIVDDIMMRIVEILNSIPYLLVVLFIMIVMGQRGIIPMIIALAATGWTGMARLIRGQILSLKEQEYVLASKALGGSPARVILKHLLPNTIGIIIVDITFAIPSYIFAEAFLSYIGLGIQSPNTSLGALCSSGQANFQFYPYQLFWPSLIICLIMLAFNLLGDGLNDALDPKQRQ</sequence>
<name>A0A1V4IGS4_9CLOT</name>
<dbReference type="CDD" id="cd06261">
    <property type="entry name" value="TM_PBP2"/>
    <property type="match status" value="1"/>
</dbReference>
<dbReference type="OrthoDB" id="9783218at2"/>
<evidence type="ECO:0000256" key="3">
    <source>
        <dbReference type="ARBA" id="ARBA00022475"/>
    </source>
</evidence>
<feature type="domain" description="ABC transmembrane type-1" evidence="8">
    <location>
        <begin position="104"/>
        <end position="294"/>
    </location>
</feature>
<dbReference type="AlphaFoldDB" id="A0A1V4IGS4"/>
<comment type="subcellular location">
    <subcellularLocation>
        <location evidence="1 7">Cell membrane</location>
        <topology evidence="1 7">Multi-pass membrane protein</topology>
    </subcellularLocation>
</comment>
<dbReference type="GO" id="GO:0055085">
    <property type="term" value="P:transmembrane transport"/>
    <property type="evidence" value="ECO:0007669"/>
    <property type="project" value="InterPro"/>
</dbReference>
<keyword evidence="5 7" id="KW-1133">Transmembrane helix</keyword>
<comment type="caution">
    <text evidence="9">The sequence shown here is derived from an EMBL/GenBank/DDBJ whole genome shotgun (WGS) entry which is preliminary data.</text>
</comment>
<keyword evidence="4 7" id="KW-0812">Transmembrane</keyword>
<dbReference type="SUPFAM" id="SSF161098">
    <property type="entry name" value="MetI-like"/>
    <property type="match status" value="1"/>
</dbReference>
<organism evidence="9 10">
    <name type="scientific">Clostridium oryzae</name>
    <dbReference type="NCBI Taxonomy" id="1450648"/>
    <lineage>
        <taxon>Bacteria</taxon>
        <taxon>Bacillati</taxon>
        <taxon>Bacillota</taxon>
        <taxon>Clostridia</taxon>
        <taxon>Eubacteriales</taxon>
        <taxon>Clostridiaceae</taxon>
        <taxon>Clostridium</taxon>
    </lineage>
</organism>
<evidence type="ECO:0000256" key="4">
    <source>
        <dbReference type="ARBA" id="ARBA00022692"/>
    </source>
</evidence>
<evidence type="ECO:0000313" key="10">
    <source>
        <dbReference type="Proteomes" id="UP000190080"/>
    </source>
</evidence>
<dbReference type="PROSITE" id="PS50928">
    <property type="entry name" value="ABC_TM1"/>
    <property type="match status" value="1"/>
</dbReference>
<feature type="transmembrane region" description="Helical" evidence="7">
    <location>
        <begin position="168"/>
        <end position="187"/>
    </location>
</feature>
<evidence type="ECO:0000256" key="5">
    <source>
        <dbReference type="ARBA" id="ARBA00022989"/>
    </source>
</evidence>
<evidence type="ECO:0000256" key="1">
    <source>
        <dbReference type="ARBA" id="ARBA00004651"/>
    </source>
</evidence>
<dbReference type="Gene3D" id="1.10.3720.10">
    <property type="entry name" value="MetI-like"/>
    <property type="match status" value="1"/>
</dbReference>
<keyword evidence="3" id="KW-1003">Cell membrane</keyword>
<accession>A0A1V4IGS4</accession>
<dbReference type="GO" id="GO:0005886">
    <property type="term" value="C:plasma membrane"/>
    <property type="evidence" value="ECO:0007669"/>
    <property type="project" value="UniProtKB-SubCell"/>
</dbReference>
<dbReference type="InterPro" id="IPR000515">
    <property type="entry name" value="MetI-like"/>
</dbReference>
<evidence type="ECO:0000256" key="7">
    <source>
        <dbReference type="RuleBase" id="RU363032"/>
    </source>
</evidence>
<dbReference type="PANTHER" id="PTHR43386">
    <property type="entry name" value="OLIGOPEPTIDE TRANSPORT SYSTEM PERMEASE PROTEIN APPC"/>
    <property type="match status" value="1"/>
</dbReference>
<comment type="similarity">
    <text evidence="7">Belongs to the binding-protein-dependent transport system permease family.</text>
</comment>
<feature type="transmembrane region" description="Helical" evidence="7">
    <location>
        <begin position="143"/>
        <end position="162"/>
    </location>
</feature>
<keyword evidence="6 7" id="KW-0472">Membrane</keyword>
<feature type="transmembrane region" description="Helical" evidence="7">
    <location>
        <begin position="42"/>
        <end position="63"/>
    </location>
</feature>
<reference evidence="9 10" key="1">
    <citation type="submission" date="2017-03" db="EMBL/GenBank/DDBJ databases">
        <title>Genome sequence of Clostridium oryzae DSM 28571.</title>
        <authorList>
            <person name="Poehlein A."/>
            <person name="Daniel R."/>
        </authorList>
    </citation>
    <scope>NUCLEOTIDE SEQUENCE [LARGE SCALE GENOMIC DNA]</scope>
    <source>
        <strain evidence="9 10">DSM 28571</strain>
    </source>
</reference>
<feature type="transmembrane region" description="Helical" evidence="7">
    <location>
        <begin position="218"/>
        <end position="240"/>
    </location>
</feature>
<evidence type="ECO:0000256" key="2">
    <source>
        <dbReference type="ARBA" id="ARBA00022448"/>
    </source>
</evidence>
<evidence type="ECO:0000256" key="6">
    <source>
        <dbReference type="ARBA" id="ARBA00023136"/>
    </source>
</evidence>
<dbReference type="RefSeq" id="WP_079426781.1">
    <property type="nucleotide sequence ID" value="NZ_MZGV01000051.1"/>
</dbReference>
<feature type="transmembrane region" description="Helical" evidence="7">
    <location>
        <begin position="108"/>
        <end position="131"/>
    </location>
</feature>
<dbReference type="InterPro" id="IPR025966">
    <property type="entry name" value="OppC_N"/>
</dbReference>
<dbReference type="STRING" id="1450648.CLORY_34540"/>
<dbReference type="Pfam" id="PF00528">
    <property type="entry name" value="BPD_transp_1"/>
    <property type="match status" value="1"/>
</dbReference>
<dbReference type="Proteomes" id="UP000190080">
    <property type="component" value="Unassembled WGS sequence"/>
</dbReference>
<evidence type="ECO:0000313" key="9">
    <source>
        <dbReference type="EMBL" id="OPJ59044.1"/>
    </source>
</evidence>
<dbReference type="PANTHER" id="PTHR43386:SF22">
    <property type="entry name" value="OLIGOPEPTIDE TRANSPORT SYSTEM PERMEASE PROTEIN OPPC"/>
    <property type="match status" value="1"/>
</dbReference>
<dbReference type="EMBL" id="MZGV01000051">
    <property type="protein sequence ID" value="OPJ59044.1"/>
    <property type="molecule type" value="Genomic_DNA"/>
</dbReference>
<evidence type="ECO:0000259" key="8">
    <source>
        <dbReference type="PROSITE" id="PS50928"/>
    </source>
</evidence>
<dbReference type="Pfam" id="PF12911">
    <property type="entry name" value="OppC_N"/>
    <property type="match status" value="1"/>
</dbReference>
<keyword evidence="2 7" id="KW-0813">Transport</keyword>
<protein>
    <submittedName>
        <fullName evidence="9">Dipeptide transport system permease protein DppC</fullName>
    </submittedName>
</protein>
<dbReference type="InterPro" id="IPR050366">
    <property type="entry name" value="BP-dependent_transpt_permease"/>
</dbReference>
<keyword evidence="10" id="KW-1185">Reference proteome</keyword>